<feature type="transmembrane region" description="Helical" evidence="1">
    <location>
        <begin position="54"/>
        <end position="73"/>
    </location>
</feature>
<dbReference type="RefSeq" id="WP_281832207.1">
    <property type="nucleotide sequence ID" value="NZ_BSDY01000001.1"/>
</dbReference>
<dbReference type="AlphaFoldDB" id="A0A9W6GFX4"/>
<feature type="transmembrane region" description="Helical" evidence="1">
    <location>
        <begin position="6"/>
        <end position="22"/>
    </location>
</feature>
<dbReference type="PANTHER" id="PTHR34300">
    <property type="entry name" value="QUEUOSINE PRECURSOR TRANSPORTER-RELATED"/>
    <property type="match status" value="1"/>
</dbReference>
<dbReference type="GO" id="GO:0005886">
    <property type="term" value="C:plasma membrane"/>
    <property type="evidence" value="ECO:0007669"/>
    <property type="project" value="UniProtKB-SubCell"/>
</dbReference>
<proteinExistence type="inferred from homology"/>
<evidence type="ECO:0000256" key="1">
    <source>
        <dbReference type="HAMAP-Rule" id="MF_02088"/>
    </source>
</evidence>
<keyword evidence="1" id="KW-1133">Transmembrane helix</keyword>
<feature type="transmembrane region" description="Helical" evidence="1">
    <location>
        <begin position="85"/>
        <end position="104"/>
    </location>
</feature>
<accession>A0A9W6GFX4</accession>
<keyword evidence="1" id="KW-0812">Transmembrane</keyword>
<comment type="similarity">
    <text evidence="1">Belongs to the vitamin uptake transporter (VUT/ECF) (TC 2.A.88) family. Q precursor transporter subfamily.</text>
</comment>
<dbReference type="HAMAP" id="MF_02088">
    <property type="entry name" value="Q_prec_transport"/>
    <property type="match status" value="1"/>
</dbReference>
<comment type="function">
    <text evidence="1">Involved in the import of queuosine (Q) precursors, required for Q precursor salvage.</text>
</comment>
<feature type="transmembrane region" description="Helical" evidence="1">
    <location>
        <begin position="29"/>
        <end position="48"/>
    </location>
</feature>
<feature type="transmembrane region" description="Helical" evidence="1">
    <location>
        <begin position="124"/>
        <end position="142"/>
    </location>
</feature>
<dbReference type="EMBL" id="BSDY01000001">
    <property type="protein sequence ID" value="GLI54533.1"/>
    <property type="molecule type" value="Genomic_DNA"/>
</dbReference>
<feature type="transmembrane region" description="Helical" evidence="1">
    <location>
        <begin position="163"/>
        <end position="187"/>
    </location>
</feature>
<dbReference type="PANTHER" id="PTHR34300:SF2">
    <property type="entry name" value="QUEUOSINE PRECURSOR TRANSPORTER-RELATED"/>
    <property type="match status" value="1"/>
</dbReference>
<organism evidence="2 3">
    <name type="scientific">Propionigenium maris DSM 9537</name>
    <dbReference type="NCBI Taxonomy" id="1123000"/>
    <lineage>
        <taxon>Bacteria</taxon>
        <taxon>Fusobacteriati</taxon>
        <taxon>Fusobacteriota</taxon>
        <taxon>Fusobacteriia</taxon>
        <taxon>Fusobacteriales</taxon>
        <taxon>Fusobacteriaceae</taxon>
        <taxon>Propionigenium</taxon>
    </lineage>
</organism>
<feature type="transmembrane region" description="Helical" evidence="1">
    <location>
        <begin position="199"/>
        <end position="221"/>
    </location>
</feature>
<sequence length="239" mass="27169">MRNEMLWVIMLIVNFACILFAYKRYGRIGLFCWIPISVIIANIQVVLLVDIFGFGTTLGNIVYASGFLVTDILSENYGEEDAKKAVGIGFFSLISMTLIMQIAVAFAPTQVTEGMANYDAVKTIFSFMPRIVLAGLAAYGISQKHDVWAYAFWKRRFSGRKNIWIRNNLSTMTSQFLDNGVFTVLAFWGVFPTEVLWEIFWTTYIMKWVVAFFDTPFVYLAESLKNKGKISEIQLSKAA</sequence>
<comment type="subcellular location">
    <subcellularLocation>
        <location evidence="1">Cell membrane</location>
        <topology evidence="1">Multi-pass membrane protein</topology>
    </subcellularLocation>
</comment>
<keyword evidence="3" id="KW-1185">Reference proteome</keyword>
<evidence type="ECO:0000313" key="2">
    <source>
        <dbReference type="EMBL" id="GLI54533.1"/>
    </source>
</evidence>
<name>A0A9W6GFX4_9FUSO</name>
<keyword evidence="1" id="KW-0813">Transport</keyword>
<dbReference type="GO" id="GO:0022857">
    <property type="term" value="F:transmembrane transporter activity"/>
    <property type="evidence" value="ECO:0007669"/>
    <property type="project" value="UniProtKB-UniRule"/>
</dbReference>
<dbReference type="NCBIfam" id="TIGR00697">
    <property type="entry name" value="queuosine precursor transporter"/>
    <property type="match status" value="1"/>
</dbReference>
<dbReference type="Proteomes" id="UP001144471">
    <property type="component" value="Unassembled WGS sequence"/>
</dbReference>
<gene>
    <name evidence="2" type="ORF">PM10SUCC1_00480</name>
</gene>
<reference evidence="2" key="1">
    <citation type="submission" date="2022-12" db="EMBL/GenBank/DDBJ databases">
        <title>Reference genome sequencing for broad-spectrum identification of bacterial and archaeal isolates by mass spectrometry.</title>
        <authorList>
            <person name="Sekiguchi Y."/>
            <person name="Tourlousse D.M."/>
        </authorList>
    </citation>
    <scope>NUCLEOTIDE SEQUENCE</scope>
    <source>
        <strain evidence="2">10succ1</strain>
    </source>
</reference>
<dbReference type="InterPro" id="IPR003744">
    <property type="entry name" value="YhhQ"/>
</dbReference>
<keyword evidence="1" id="KW-1003">Cell membrane</keyword>
<keyword evidence="1" id="KW-0472">Membrane</keyword>
<dbReference type="Pfam" id="PF02592">
    <property type="entry name" value="Vut_1"/>
    <property type="match status" value="1"/>
</dbReference>
<protein>
    <recommendedName>
        <fullName evidence="1">Probable queuosine precursor transporter</fullName>
        <shortName evidence="1">Q precursor transporter</shortName>
    </recommendedName>
</protein>
<comment type="caution">
    <text evidence="2">The sequence shown here is derived from an EMBL/GenBank/DDBJ whole genome shotgun (WGS) entry which is preliminary data.</text>
</comment>
<evidence type="ECO:0000313" key="3">
    <source>
        <dbReference type="Proteomes" id="UP001144471"/>
    </source>
</evidence>